<evidence type="ECO:0000313" key="2">
    <source>
        <dbReference type="Proteomes" id="UP001595632"/>
    </source>
</evidence>
<dbReference type="EMBL" id="JBHRTB010000010">
    <property type="protein sequence ID" value="MFC3145114.1"/>
    <property type="molecule type" value="Genomic_DNA"/>
</dbReference>
<dbReference type="RefSeq" id="WP_275634315.1">
    <property type="nucleotide sequence ID" value="NZ_JARGYD010000008.1"/>
</dbReference>
<evidence type="ECO:0000313" key="1">
    <source>
        <dbReference type="EMBL" id="MFC3145114.1"/>
    </source>
</evidence>
<accession>A0ABV7GTX7</accession>
<sequence>MQVFHCPECNAQVWFDNLVCPQGHTLHFDPDSQRMVPAADCNWRAQIGCNWAADPSGDGYCRSCAMTRTVPDLALEDNLRDLAATEAAKRWVLAGLHRWGWFGFADGGGKPVFDLVAEQTSDGPAQITMGHANGVITINVAEASRAVREARREDMSERYRTMIGHMRHELAHFLFVRLAEDPQFLQDFRALFGDETQDYGAALQSHYENPGQAGPDFITSYATAHPHEDWAETVAHLLHLTDLADSGCAVGLLDGQDPYAEPSTKELIHRAADFAMRVNHVNRALDLPDLYPFVLGEGVREKLTLAHGSLRRAGQV</sequence>
<dbReference type="Proteomes" id="UP001595632">
    <property type="component" value="Unassembled WGS sequence"/>
</dbReference>
<dbReference type="Gene3D" id="3.40.390.70">
    <property type="match status" value="1"/>
</dbReference>
<comment type="caution">
    <text evidence="1">The sequence shown here is derived from an EMBL/GenBank/DDBJ whole genome shotgun (WGS) entry which is preliminary data.</text>
</comment>
<protein>
    <submittedName>
        <fullName evidence="1">Zinc-binding metallopeptidase</fullName>
    </submittedName>
</protein>
<proteinExistence type="predicted"/>
<organism evidence="1 2">
    <name type="scientific">Psychromarinibacter halotolerans</name>
    <dbReference type="NCBI Taxonomy" id="1775175"/>
    <lineage>
        <taxon>Bacteria</taxon>
        <taxon>Pseudomonadati</taxon>
        <taxon>Pseudomonadota</taxon>
        <taxon>Alphaproteobacteria</taxon>
        <taxon>Rhodobacterales</taxon>
        <taxon>Paracoccaceae</taxon>
        <taxon>Psychromarinibacter</taxon>
    </lineage>
</organism>
<name>A0ABV7GTX7_9RHOB</name>
<reference evidence="2" key="1">
    <citation type="journal article" date="2019" name="Int. J. Syst. Evol. Microbiol.">
        <title>The Global Catalogue of Microorganisms (GCM) 10K type strain sequencing project: providing services to taxonomists for standard genome sequencing and annotation.</title>
        <authorList>
            <consortium name="The Broad Institute Genomics Platform"/>
            <consortium name="The Broad Institute Genome Sequencing Center for Infectious Disease"/>
            <person name="Wu L."/>
            <person name="Ma J."/>
        </authorList>
    </citation>
    <scope>NUCLEOTIDE SEQUENCE [LARGE SCALE GENOMIC DNA]</scope>
    <source>
        <strain evidence="2">KCTC 52366</strain>
    </source>
</reference>
<dbReference type="InterPro" id="IPR031321">
    <property type="entry name" value="UCP012641"/>
</dbReference>
<gene>
    <name evidence="1" type="ORF">ACFOGP_20505</name>
</gene>
<dbReference type="Pfam" id="PF15887">
    <property type="entry name" value="Peptidase_Mx"/>
    <property type="match status" value="1"/>
</dbReference>
<keyword evidence="2" id="KW-1185">Reference proteome</keyword>